<gene>
    <name evidence="1" type="ORF">SNAT2548_LOCUS14433</name>
</gene>
<comment type="caution">
    <text evidence="1">The sequence shown here is derived from an EMBL/GenBank/DDBJ whole genome shotgun (WGS) entry which is preliminary data.</text>
</comment>
<proteinExistence type="predicted"/>
<evidence type="ECO:0000313" key="2">
    <source>
        <dbReference type="Proteomes" id="UP000604046"/>
    </source>
</evidence>
<name>A0A812N0X1_9DINO</name>
<dbReference type="AlphaFoldDB" id="A0A812N0X1"/>
<reference evidence="1" key="1">
    <citation type="submission" date="2021-02" db="EMBL/GenBank/DDBJ databases">
        <authorList>
            <person name="Dougan E. K."/>
            <person name="Rhodes N."/>
            <person name="Thang M."/>
            <person name="Chan C."/>
        </authorList>
    </citation>
    <scope>NUCLEOTIDE SEQUENCE</scope>
</reference>
<organism evidence="1 2">
    <name type="scientific">Symbiodinium natans</name>
    <dbReference type="NCBI Taxonomy" id="878477"/>
    <lineage>
        <taxon>Eukaryota</taxon>
        <taxon>Sar</taxon>
        <taxon>Alveolata</taxon>
        <taxon>Dinophyceae</taxon>
        <taxon>Suessiales</taxon>
        <taxon>Symbiodiniaceae</taxon>
        <taxon>Symbiodinium</taxon>
    </lineage>
</organism>
<sequence length="240" mass="26580">MGDVLVERETSADPEHEVSIEEPTLSAVEAEAKRILQGNGITKDQLVGLWDLIPKAKCMKDRRGALMAAFGMSSRSRKHPFKMTRTLPNVTEVLNLSCTEALRVDSSKDTTGTSERGALHIHESLHLELRELGFCVPHPQAILSAAQDHLHESEQMTTQHQLTLREAFRSSPSQLWRRRQAPSAPATSEVELVLSSDEEREGPVVDVPYKRRCLAVLCSDSLEENGQHAAEIASDGENEP</sequence>
<evidence type="ECO:0000313" key="1">
    <source>
        <dbReference type="EMBL" id="CAE7271997.1"/>
    </source>
</evidence>
<protein>
    <submittedName>
        <fullName evidence="1">Uncharacterized protein</fullName>
    </submittedName>
</protein>
<accession>A0A812N0X1</accession>
<dbReference type="Proteomes" id="UP000604046">
    <property type="component" value="Unassembled WGS sequence"/>
</dbReference>
<dbReference type="EMBL" id="CAJNDS010001669">
    <property type="protein sequence ID" value="CAE7271997.1"/>
    <property type="molecule type" value="Genomic_DNA"/>
</dbReference>
<keyword evidence="2" id="KW-1185">Reference proteome</keyword>